<proteinExistence type="inferred from homology"/>
<organism evidence="6 7">
    <name type="scientific">Viridothelium virens</name>
    <name type="common">Speckled blister lichen</name>
    <name type="synonym">Trypethelium virens</name>
    <dbReference type="NCBI Taxonomy" id="1048519"/>
    <lineage>
        <taxon>Eukaryota</taxon>
        <taxon>Fungi</taxon>
        <taxon>Dikarya</taxon>
        <taxon>Ascomycota</taxon>
        <taxon>Pezizomycotina</taxon>
        <taxon>Dothideomycetes</taxon>
        <taxon>Dothideomycetes incertae sedis</taxon>
        <taxon>Trypetheliales</taxon>
        <taxon>Trypetheliaceae</taxon>
        <taxon>Viridothelium</taxon>
    </lineage>
</organism>
<evidence type="ECO:0000256" key="1">
    <source>
        <dbReference type="ARBA" id="ARBA00010790"/>
    </source>
</evidence>
<feature type="binding site" evidence="3">
    <location>
        <position position="125"/>
    </location>
    <ligand>
        <name>FAD</name>
        <dbReference type="ChEBI" id="CHEBI:57692"/>
    </ligand>
</feature>
<dbReference type="PANTHER" id="PTHR11552:SF115">
    <property type="entry name" value="DEHYDROGENASE XPTC-RELATED"/>
    <property type="match status" value="1"/>
</dbReference>
<keyword evidence="3" id="KW-0274">FAD</keyword>
<dbReference type="GO" id="GO:0044550">
    <property type="term" value="P:secondary metabolite biosynthetic process"/>
    <property type="evidence" value="ECO:0007669"/>
    <property type="project" value="TreeGrafter"/>
</dbReference>
<dbReference type="OrthoDB" id="269227at2759"/>
<feature type="active site" description="Proton donor" evidence="2">
    <location>
        <position position="557"/>
    </location>
</feature>
<dbReference type="AlphaFoldDB" id="A0A6A6H407"/>
<accession>A0A6A6H407</accession>
<dbReference type="InterPro" id="IPR012132">
    <property type="entry name" value="GMC_OxRdtase"/>
</dbReference>
<feature type="active site" description="Proton acceptor" evidence="2">
    <location>
        <position position="600"/>
    </location>
</feature>
<keyword evidence="7" id="KW-1185">Reference proteome</keyword>
<evidence type="ECO:0000313" key="6">
    <source>
        <dbReference type="EMBL" id="KAF2232732.1"/>
    </source>
</evidence>
<comment type="cofactor">
    <cofactor evidence="3">
        <name>FAD</name>
        <dbReference type="ChEBI" id="CHEBI:57692"/>
    </cofactor>
</comment>
<keyword evidence="3" id="KW-0285">Flavoprotein</keyword>
<gene>
    <name evidence="6" type="ORF">EV356DRAFT_568604</name>
</gene>
<dbReference type="PROSITE" id="PS00624">
    <property type="entry name" value="GMC_OXRED_2"/>
    <property type="match status" value="1"/>
</dbReference>
<dbReference type="PIRSF" id="PIRSF000137">
    <property type="entry name" value="Alcohol_oxidase"/>
    <property type="match status" value="1"/>
</dbReference>
<dbReference type="SUPFAM" id="SSF51905">
    <property type="entry name" value="FAD/NAD(P)-binding domain"/>
    <property type="match status" value="1"/>
</dbReference>
<evidence type="ECO:0000256" key="2">
    <source>
        <dbReference type="PIRSR" id="PIRSR000137-1"/>
    </source>
</evidence>
<dbReference type="InterPro" id="IPR000172">
    <property type="entry name" value="GMC_OxRdtase_N"/>
</dbReference>
<evidence type="ECO:0000259" key="5">
    <source>
        <dbReference type="PROSITE" id="PS00624"/>
    </source>
</evidence>
<protein>
    <submittedName>
        <fullName evidence="6">GMC oxidoreductase</fullName>
    </submittedName>
</protein>
<evidence type="ECO:0000256" key="4">
    <source>
        <dbReference type="SAM" id="SignalP"/>
    </source>
</evidence>
<dbReference type="Gene3D" id="3.30.560.10">
    <property type="entry name" value="Glucose Oxidase, domain 3"/>
    <property type="match status" value="1"/>
</dbReference>
<feature type="domain" description="Glucose-methanol-choline oxidoreductase N-terminal" evidence="5">
    <location>
        <begin position="301"/>
        <end position="315"/>
    </location>
</feature>
<dbReference type="EMBL" id="ML991813">
    <property type="protein sequence ID" value="KAF2232732.1"/>
    <property type="molecule type" value="Genomic_DNA"/>
</dbReference>
<dbReference type="Proteomes" id="UP000800092">
    <property type="component" value="Unassembled WGS sequence"/>
</dbReference>
<dbReference type="Pfam" id="PF05199">
    <property type="entry name" value="GMC_oxred_C"/>
    <property type="match status" value="1"/>
</dbReference>
<dbReference type="PANTHER" id="PTHR11552">
    <property type="entry name" value="GLUCOSE-METHANOL-CHOLINE GMC OXIDOREDUCTASE"/>
    <property type="match status" value="1"/>
</dbReference>
<feature type="binding site" evidence="3">
    <location>
        <position position="265"/>
    </location>
    <ligand>
        <name>FAD</name>
        <dbReference type="ChEBI" id="CHEBI:57692"/>
    </ligand>
</feature>
<dbReference type="InterPro" id="IPR007867">
    <property type="entry name" value="GMC_OxRtase_C"/>
</dbReference>
<sequence length="628" mass="66850">MAFFVWGANLVSSLQFFVFILFALFLSQTSAHASTVTSINCLTNYDFIIVGGGTAGLALATRLSQDLSQARILVIEAGPAALTEPKINIPGLKGSTIGGPYDWNFTTVPQSNVNNRVLPTTRGKVLGGSQALNLMTWDRASAAEYDVWQELGNPGWNWSTMIDSMLKVETFTGADTSTYGSAGVGSNGPIRSVINRVMPAQQSYWIPTGQNLGVPNNLNSLGGNPIGIMDQPSNVDPSNYTRSYSANAYLPIAGPNLSVMESTRVAKINFQPMNGSIRATGVTLEDGTVIGTTKEVILSAGSIQSPGLLEVSGIGQEAVLQAAGVPSVLNLPGVGENLQDHLRVQSSYILKPNYTSFDALKYNATYAAEQMALYEAGQVSEYDYTGSGYQFISWQQALGNASSSLISLAQQAANASSPIDKYKLQYLTPDSSSIIPELETIFSDGYTGTKGYPANTSAEYGINTFSLISAVLHPFSRGSVHINSASIDSAPAIDPNYLSNEYDIQALVAAAKKNRQIAQTMPLAGAWTEEYEPGLNNVTTDADWRNYVLDTAVSIYHPLGTCAMLPLEDGGVVDPNLKVYGTANLRVVDASIMPIIIGAHLQTSILGIAEMAAQRISAQYGGAASVYN</sequence>
<dbReference type="Pfam" id="PF00732">
    <property type="entry name" value="GMC_oxred_N"/>
    <property type="match status" value="1"/>
</dbReference>
<evidence type="ECO:0000313" key="7">
    <source>
        <dbReference type="Proteomes" id="UP000800092"/>
    </source>
</evidence>
<reference evidence="6" key="1">
    <citation type="journal article" date="2020" name="Stud. Mycol.">
        <title>101 Dothideomycetes genomes: a test case for predicting lifestyles and emergence of pathogens.</title>
        <authorList>
            <person name="Haridas S."/>
            <person name="Albert R."/>
            <person name="Binder M."/>
            <person name="Bloem J."/>
            <person name="Labutti K."/>
            <person name="Salamov A."/>
            <person name="Andreopoulos B."/>
            <person name="Baker S."/>
            <person name="Barry K."/>
            <person name="Bills G."/>
            <person name="Bluhm B."/>
            <person name="Cannon C."/>
            <person name="Castanera R."/>
            <person name="Culley D."/>
            <person name="Daum C."/>
            <person name="Ezra D."/>
            <person name="Gonzalez J."/>
            <person name="Henrissat B."/>
            <person name="Kuo A."/>
            <person name="Liang C."/>
            <person name="Lipzen A."/>
            <person name="Lutzoni F."/>
            <person name="Magnuson J."/>
            <person name="Mondo S."/>
            <person name="Nolan M."/>
            <person name="Ohm R."/>
            <person name="Pangilinan J."/>
            <person name="Park H.-J."/>
            <person name="Ramirez L."/>
            <person name="Alfaro M."/>
            <person name="Sun H."/>
            <person name="Tritt A."/>
            <person name="Yoshinaga Y."/>
            <person name="Zwiers L.-H."/>
            <person name="Turgeon B."/>
            <person name="Goodwin S."/>
            <person name="Spatafora J."/>
            <person name="Crous P."/>
            <person name="Grigoriev I."/>
        </authorList>
    </citation>
    <scope>NUCLEOTIDE SEQUENCE</scope>
    <source>
        <strain evidence="6">Tuck. ex Michener</strain>
    </source>
</reference>
<feature type="signal peptide" evidence="4">
    <location>
        <begin position="1"/>
        <end position="31"/>
    </location>
</feature>
<keyword evidence="4" id="KW-0732">Signal</keyword>
<feature type="chain" id="PRO_5025644613" evidence="4">
    <location>
        <begin position="32"/>
        <end position="628"/>
    </location>
</feature>
<dbReference type="GO" id="GO:0016614">
    <property type="term" value="F:oxidoreductase activity, acting on CH-OH group of donors"/>
    <property type="evidence" value="ECO:0007669"/>
    <property type="project" value="InterPro"/>
</dbReference>
<name>A0A6A6H407_VIRVR</name>
<dbReference type="InterPro" id="IPR036188">
    <property type="entry name" value="FAD/NAD-bd_sf"/>
</dbReference>
<comment type="similarity">
    <text evidence="1">Belongs to the GMC oxidoreductase family.</text>
</comment>
<dbReference type="SUPFAM" id="SSF54373">
    <property type="entry name" value="FAD-linked reductases, C-terminal domain"/>
    <property type="match status" value="1"/>
</dbReference>
<dbReference type="GO" id="GO:0050660">
    <property type="term" value="F:flavin adenine dinucleotide binding"/>
    <property type="evidence" value="ECO:0007669"/>
    <property type="project" value="InterPro"/>
</dbReference>
<dbReference type="Gene3D" id="3.50.50.60">
    <property type="entry name" value="FAD/NAD(P)-binding domain"/>
    <property type="match status" value="1"/>
</dbReference>
<evidence type="ECO:0000256" key="3">
    <source>
        <dbReference type="PIRSR" id="PIRSR000137-2"/>
    </source>
</evidence>